<name>A0A0A9ET12_ARUDO</name>
<dbReference type="AlphaFoldDB" id="A0A0A9ET12"/>
<proteinExistence type="predicted"/>
<reference evidence="1" key="2">
    <citation type="journal article" date="2015" name="Data Brief">
        <title>Shoot transcriptome of the giant reed, Arundo donax.</title>
        <authorList>
            <person name="Barrero R.A."/>
            <person name="Guerrero F.D."/>
            <person name="Moolhuijzen P."/>
            <person name="Goolsby J.A."/>
            <person name="Tidwell J."/>
            <person name="Bellgard S.E."/>
            <person name="Bellgard M.I."/>
        </authorList>
    </citation>
    <scope>NUCLEOTIDE SEQUENCE</scope>
    <source>
        <tissue evidence="1">Shoot tissue taken approximately 20 cm above the soil surface</tissue>
    </source>
</reference>
<evidence type="ECO:0000313" key="1">
    <source>
        <dbReference type="EMBL" id="JAE01026.1"/>
    </source>
</evidence>
<organism evidence="1">
    <name type="scientific">Arundo donax</name>
    <name type="common">Giant reed</name>
    <name type="synonym">Donax arundinaceus</name>
    <dbReference type="NCBI Taxonomy" id="35708"/>
    <lineage>
        <taxon>Eukaryota</taxon>
        <taxon>Viridiplantae</taxon>
        <taxon>Streptophyta</taxon>
        <taxon>Embryophyta</taxon>
        <taxon>Tracheophyta</taxon>
        <taxon>Spermatophyta</taxon>
        <taxon>Magnoliopsida</taxon>
        <taxon>Liliopsida</taxon>
        <taxon>Poales</taxon>
        <taxon>Poaceae</taxon>
        <taxon>PACMAD clade</taxon>
        <taxon>Arundinoideae</taxon>
        <taxon>Arundineae</taxon>
        <taxon>Arundo</taxon>
    </lineage>
</organism>
<protein>
    <submittedName>
        <fullName evidence="1">Uncharacterized protein</fullName>
    </submittedName>
</protein>
<reference evidence="1" key="1">
    <citation type="submission" date="2014-09" db="EMBL/GenBank/DDBJ databases">
        <authorList>
            <person name="Magalhaes I.L.F."/>
            <person name="Oliveira U."/>
            <person name="Santos F.R."/>
            <person name="Vidigal T.H.D.A."/>
            <person name="Brescovit A.D."/>
            <person name="Santos A.J."/>
        </authorList>
    </citation>
    <scope>NUCLEOTIDE SEQUENCE</scope>
    <source>
        <tissue evidence="1">Shoot tissue taken approximately 20 cm above the soil surface</tissue>
    </source>
</reference>
<sequence length="33" mass="3889">MFRTENQSAKLYLCCQNAYSPANNLKRNTMHIQ</sequence>
<accession>A0A0A9ET12</accession>
<dbReference type="EMBL" id="GBRH01196870">
    <property type="protein sequence ID" value="JAE01026.1"/>
    <property type="molecule type" value="Transcribed_RNA"/>
</dbReference>